<comment type="caution">
    <text evidence="1">The sequence shown here is derived from an EMBL/GenBank/DDBJ whole genome shotgun (WGS) entry which is preliminary data.</text>
</comment>
<dbReference type="AlphaFoldDB" id="A0A0F9N8M0"/>
<dbReference type="SUPFAM" id="SSF49899">
    <property type="entry name" value="Concanavalin A-like lectins/glucanases"/>
    <property type="match status" value="1"/>
</dbReference>
<organism evidence="1">
    <name type="scientific">marine sediment metagenome</name>
    <dbReference type="NCBI Taxonomy" id="412755"/>
    <lineage>
        <taxon>unclassified sequences</taxon>
        <taxon>metagenomes</taxon>
        <taxon>ecological metagenomes</taxon>
    </lineage>
</organism>
<evidence type="ECO:0008006" key="2">
    <source>
        <dbReference type="Google" id="ProtNLM"/>
    </source>
</evidence>
<accession>A0A0F9N8M0</accession>
<dbReference type="PANTHER" id="PTHR47635">
    <property type="entry name" value="CUB DOMAIN-CONTAINING PROTEIN"/>
    <property type="match status" value="1"/>
</dbReference>
<dbReference type="Pfam" id="PF13385">
    <property type="entry name" value="Laminin_G_3"/>
    <property type="match status" value="1"/>
</dbReference>
<name>A0A0F9N8M0_9ZZZZ</name>
<gene>
    <name evidence="1" type="ORF">LCGC14_1291820</name>
</gene>
<dbReference type="EMBL" id="LAZR01007454">
    <property type="protein sequence ID" value="KKM85160.1"/>
    <property type="molecule type" value="Genomic_DNA"/>
</dbReference>
<protein>
    <recommendedName>
        <fullName evidence="2">LamG-like jellyroll fold domain-containing protein</fullName>
    </recommendedName>
</protein>
<dbReference type="InterPro" id="IPR013320">
    <property type="entry name" value="ConA-like_dom_sf"/>
</dbReference>
<dbReference type="Gene3D" id="2.60.120.200">
    <property type="match status" value="1"/>
</dbReference>
<dbReference type="PANTHER" id="PTHR47635:SF2">
    <property type="entry name" value="LAMG-LIKE JELLYROLL FOLD DOMAIN-CONTAINING PROTEIN"/>
    <property type="match status" value="1"/>
</dbReference>
<reference evidence="1" key="1">
    <citation type="journal article" date="2015" name="Nature">
        <title>Complex archaea that bridge the gap between prokaryotes and eukaryotes.</title>
        <authorList>
            <person name="Spang A."/>
            <person name="Saw J.H."/>
            <person name="Jorgensen S.L."/>
            <person name="Zaremba-Niedzwiedzka K."/>
            <person name="Martijn J."/>
            <person name="Lind A.E."/>
            <person name="van Eijk R."/>
            <person name="Schleper C."/>
            <person name="Guy L."/>
            <person name="Ettema T.J."/>
        </authorList>
    </citation>
    <scope>NUCLEOTIDE SEQUENCE</scope>
</reference>
<sequence>MRYLKTILIALIILTFATPVIAAELAQDLVLYLRMETEAGGVTPDSSGAGNTGAITGATAGEGLRGGGYLFDGADDFINAGSDASIDSTFDGGGTVAAWINPSSDGEGNIGRIVSKWTSNAGWLVGVASEAASKVKLELYYFFSGDDGHWRTTNTEIDINTWTHVAFTYNSDAVGNDPVFYVNGSVVSITEVVTPTGTRQSDAAQNLRIGNNSVDTDNTFDGSIDEVMVFNELRTKAQIQADMMGFLQGGM</sequence>
<evidence type="ECO:0000313" key="1">
    <source>
        <dbReference type="EMBL" id="KKM85160.1"/>
    </source>
</evidence>
<proteinExistence type="predicted"/>